<feature type="domain" description="EamA" evidence="7">
    <location>
        <begin position="16"/>
        <end position="149"/>
    </location>
</feature>
<evidence type="ECO:0000256" key="6">
    <source>
        <dbReference type="SAM" id="Phobius"/>
    </source>
</evidence>
<evidence type="ECO:0000256" key="1">
    <source>
        <dbReference type="ARBA" id="ARBA00004141"/>
    </source>
</evidence>
<evidence type="ECO:0000259" key="7">
    <source>
        <dbReference type="Pfam" id="PF00892"/>
    </source>
</evidence>
<organism evidence="8 9">
    <name type="scientific">Roseovarius atlanticus</name>
    <dbReference type="NCBI Taxonomy" id="1641875"/>
    <lineage>
        <taxon>Bacteria</taxon>
        <taxon>Pseudomonadati</taxon>
        <taxon>Pseudomonadota</taxon>
        <taxon>Alphaproteobacteria</taxon>
        <taxon>Rhodobacterales</taxon>
        <taxon>Roseobacteraceae</taxon>
        <taxon>Roseovarius</taxon>
    </lineage>
</organism>
<evidence type="ECO:0000256" key="3">
    <source>
        <dbReference type="ARBA" id="ARBA00022692"/>
    </source>
</evidence>
<sequence length="308" mass="32469">MENNVVVAPRNWLRLCALGMIWGASFMAVSVALQGVGPLAVVAVRLCLGALFLLVLCRATGRGLPRRRGPGARRLWAFIVAMGLFSNALPFFLLSWGQQVVASGFAGVCMAAVPLLVLPLAHFLVPGERMHMRRAIGFVMGTLGVAVLIGPEALRATGAEFEMLARLACVGAAGCYAVGSIFTRLAPEVDRLSLAAAVLTVAALVFTPYALISEGLPDMPQGRVLWALIYLGLLPTGVAQILLVQVIRDAGPVFLSLVNYQVPVWSIIFGAVVLFEALPPSLYLGLALILGGVALSQLGALRRLFGAG</sequence>
<feature type="domain" description="EamA" evidence="7">
    <location>
        <begin position="167"/>
        <end position="295"/>
    </location>
</feature>
<dbReference type="RefSeq" id="WP_057790189.1">
    <property type="nucleotide sequence ID" value="NZ_LAXJ01000002.1"/>
</dbReference>
<dbReference type="PANTHER" id="PTHR32322:SF2">
    <property type="entry name" value="EAMA DOMAIN-CONTAINING PROTEIN"/>
    <property type="match status" value="1"/>
</dbReference>
<keyword evidence="4 6" id="KW-1133">Transmembrane helix</keyword>
<feature type="transmembrane region" description="Helical" evidence="6">
    <location>
        <begin position="100"/>
        <end position="123"/>
    </location>
</feature>
<dbReference type="InterPro" id="IPR037185">
    <property type="entry name" value="EmrE-like"/>
</dbReference>
<dbReference type="OrthoDB" id="9810556at2"/>
<evidence type="ECO:0000256" key="4">
    <source>
        <dbReference type="ARBA" id="ARBA00022989"/>
    </source>
</evidence>
<feature type="transmembrane region" description="Helical" evidence="6">
    <location>
        <begin position="135"/>
        <end position="151"/>
    </location>
</feature>
<dbReference type="AlphaFoldDB" id="A0A0T5P0R3"/>
<feature type="transmembrane region" description="Helical" evidence="6">
    <location>
        <begin position="253"/>
        <end position="275"/>
    </location>
</feature>
<keyword evidence="3 6" id="KW-0812">Transmembrane</keyword>
<comment type="similarity">
    <text evidence="2">Belongs to the EamA transporter family.</text>
</comment>
<gene>
    <name evidence="8" type="ORF">XM53_03280</name>
</gene>
<feature type="transmembrane region" description="Helical" evidence="6">
    <location>
        <begin position="194"/>
        <end position="212"/>
    </location>
</feature>
<evidence type="ECO:0000313" key="9">
    <source>
        <dbReference type="Proteomes" id="UP000051295"/>
    </source>
</evidence>
<dbReference type="PANTHER" id="PTHR32322">
    <property type="entry name" value="INNER MEMBRANE TRANSPORTER"/>
    <property type="match status" value="1"/>
</dbReference>
<dbReference type="GO" id="GO:0016020">
    <property type="term" value="C:membrane"/>
    <property type="evidence" value="ECO:0007669"/>
    <property type="project" value="UniProtKB-SubCell"/>
</dbReference>
<evidence type="ECO:0000313" key="8">
    <source>
        <dbReference type="EMBL" id="KRS14730.1"/>
    </source>
</evidence>
<dbReference type="SUPFAM" id="SSF103481">
    <property type="entry name" value="Multidrug resistance efflux transporter EmrE"/>
    <property type="match status" value="2"/>
</dbReference>
<accession>A0A0T5P0R3</accession>
<evidence type="ECO:0000256" key="2">
    <source>
        <dbReference type="ARBA" id="ARBA00007362"/>
    </source>
</evidence>
<feature type="transmembrane region" description="Helical" evidence="6">
    <location>
        <begin position="281"/>
        <end position="301"/>
    </location>
</feature>
<dbReference type="Proteomes" id="UP000051295">
    <property type="component" value="Unassembled WGS sequence"/>
</dbReference>
<feature type="transmembrane region" description="Helical" evidence="6">
    <location>
        <begin position="224"/>
        <end position="246"/>
    </location>
</feature>
<keyword evidence="5 6" id="KW-0472">Membrane</keyword>
<feature type="transmembrane region" description="Helical" evidence="6">
    <location>
        <begin position="163"/>
        <end position="182"/>
    </location>
</feature>
<dbReference type="STRING" id="1641875.XM53_03280"/>
<feature type="transmembrane region" description="Helical" evidence="6">
    <location>
        <begin position="39"/>
        <end position="56"/>
    </location>
</feature>
<keyword evidence="9" id="KW-1185">Reference proteome</keyword>
<comment type="subcellular location">
    <subcellularLocation>
        <location evidence="1">Membrane</location>
        <topology evidence="1">Multi-pass membrane protein</topology>
    </subcellularLocation>
</comment>
<name>A0A0T5P0R3_9RHOB</name>
<reference evidence="8 9" key="1">
    <citation type="submission" date="2015-04" db="EMBL/GenBank/DDBJ databases">
        <title>The draft genome sequence of Roseovarius sp.R12b.</title>
        <authorList>
            <person name="Li G."/>
            <person name="Lai Q."/>
            <person name="Shao Z."/>
            <person name="Yan P."/>
        </authorList>
    </citation>
    <scope>NUCLEOTIDE SEQUENCE [LARGE SCALE GENOMIC DNA]</scope>
    <source>
        <strain evidence="8 9">R12B</strain>
    </source>
</reference>
<dbReference type="InterPro" id="IPR050638">
    <property type="entry name" value="AA-Vitamin_Transporters"/>
</dbReference>
<dbReference type="PATRIC" id="fig|1641875.4.peg.1760"/>
<proteinExistence type="inferred from homology"/>
<evidence type="ECO:0000256" key="5">
    <source>
        <dbReference type="ARBA" id="ARBA00023136"/>
    </source>
</evidence>
<dbReference type="EMBL" id="LAXJ01000002">
    <property type="protein sequence ID" value="KRS14730.1"/>
    <property type="molecule type" value="Genomic_DNA"/>
</dbReference>
<comment type="caution">
    <text evidence="8">The sequence shown here is derived from an EMBL/GenBank/DDBJ whole genome shotgun (WGS) entry which is preliminary data.</text>
</comment>
<feature type="transmembrane region" description="Helical" evidence="6">
    <location>
        <begin position="12"/>
        <end position="33"/>
    </location>
</feature>
<feature type="transmembrane region" description="Helical" evidence="6">
    <location>
        <begin position="76"/>
        <end position="94"/>
    </location>
</feature>
<protein>
    <submittedName>
        <fullName evidence="8">Membrane protein</fullName>
    </submittedName>
</protein>
<dbReference type="Pfam" id="PF00892">
    <property type="entry name" value="EamA"/>
    <property type="match status" value="2"/>
</dbReference>
<dbReference type="InterPro" id="IPR000620">
    <property type="entry name" value="EamA_dom"/>
</dbReference>